<reference evidence="2 3" key="1">
    <citation type="submission" date="2016-10" db="EMBL/GenBank/DDBJ databases">
        <authorList>
            <person name="de Groot N.N."/>
        </authorList>
    </citation>
    <scope>NUCLEOTIDE SEQUENCE [LARGE SCALE GENOMIC DNA]</scope>
    <source>
        <strain evidence="2 3">DSM 15123</strain>
    </source>
</reference>
<dbReference type="STRING" id="1121117.SAMN02745977_01160"/>
<dbReference type="AlphaFoldDB" id="A0A1H8FS33"/>
<dbReference type="InterPro" id="IPR038078">
    <property type="entry name" value="PhoU-like_sf"/>
</dbReference>
<proteinExistence type="inferred from homology"/>
<dbReference type="PANTHER" id="PTHR37298">
    <property type="entry name" value="UPF0111 PROTEIN YKAA"/>
    <property type="match status" value="1"/>
</dbReference>
<evidence type="ECO:0000313" key="3">
    <source>
        <dbReference type="Proteomes" id="UP000199531"/>
    </source>
</evidence>
<evidence type="ECO:0008006" key="4">
    <source>
        <dbReference type="Google" id="ProtNLM"/>
    </source>
</evidence>
<keyword evidence="3" id="KW-1185">Reference proteome</keyword>
<name>A0A1H8FS33_9BURK</name>
<dbReference type="Gene3D" id="1.20.58.220">
    <property type="entry name" value="Phosphate transport system protein phou homolog 2, domain 2"/>
    <property type="match status" value="1"/>
</dbReference>
<dbReference type="Pfam" id="PF01865">
    <property type="entry name" value="PhoU_div"/>
    <property type="match status" value="1"/>
</dbReference>
<dbReference type="InterPro" id="IPR052912">
    <property type="entry name" value="UPF0111_domain"/>
</dbReference>
<protein>
    <recommendedName>
        <fullName evidence="4">Phosphate transport regulator</fullName>
    </recommendedName>
</protein>
<dbReference type="SUPFAM" id="SSF109755">
    <property type="entry name" value="PhoU-like"/>
    <property type="match status" value="1"/>
</dbReference>
<dbReference type="RefSeq" id="WP_091814942.1">
    <property type="nucleotide sequence ID" value="NZ_FOCW01000001.1"/>
</dbReference>
<organism evidence="2 3">
    <name type="scientific">Brachymonas denitrificans DSM 15123</name>
    <dbReference type="NCBI Taxonomy" id="1121117"/>
    <lineage>
        <taxon>Bacteria</taxon>
        <taxon>Pseudomonadati</taxon>
        <taxon>Pseudomonadota</taxon>
        <taxon>Betaproteobacteria</taxon>
        <taxon>Burkholderiales</taxon>
        <taxon>Comamonadaceae</taxon>
        <taxon>Brachymonas</taxon>
    </lineage>
</organism>
<dbReference type="InterPro" id="IPR018445">
    <property type="entry name" value="Put_Phosphate_transp_reg"/>
</dbReference>
<evidence type="ECO:0000313" key="2">
    <source>
        <dbReference type="EMBL" id="SEN34469.1"/>
    </source>
</evidence>
<dbReference type="OrthoDB" id="9797568at2"/>
<evidence type="ECO:0000256" key="1">
    <source>
        <dbReference type="ARBA" id="ARBA00008591"/>
    </source>
</evidence>
<dbReference type="PANTHER" id="PTHR37298:SF1">
    <property type="entry name" value="UPF0111 PROTEIN YKAA"/>
    <property type="match status" value="1"/>
</dbReference>
<gene>
    <name evidence="2" type="ORF">SAMN02745977_01160</name>
</gene>
<sequence>MIFSKLLPHEGNFFELTSRHSDCIVDAARNFCQLVMNYSDRDVRVALAKEVDAAELRANAVAAEFNTALHKTFITPVDREQLHQLIGSMDGVADLLRDSAETMALYDLQAVTPELAKLSEVSLLCCERMDQAIKQLTRLGKGDAGKQALLLCSEVDALESESDHVMRQGMSRLFREEPDVRELIKLKAMYDLLEAVTDRCEDVAKLIEGIVLENA</sequence>
<comment type="similarity">
    <text evidence="1">Belongs to the UPF0111 family.</text>
</comment>
<accession>A0A1H8FS33</accession>
<dbReference type="EMBL" id="FOCW01000001">
    <property type="protein sequence ID" value="SEN34469.1"/>
    <property type="molecule type" value="Genomic_DNA"/>
</dbReference>
<dbReference type="Proteomes" id="UP000199531">
    <property type="component" value="Unassembled WGS sequence"/>
</dbReference>